<reference evidence="1" key="1">
    <citation type="journal article" date="2012" name="PLoS ONE">
        <title>Gene sets for utilization of primary and secondary nutrition supplies in the distal gut of endangered iberian lynx.</title>
        <authorList>
            <person name="Alcaide M."/>
            <person name="Messina E."/>
            <person name="Richter M."/>
            <person name="Bargiela R."/>
            <person name="Peplies J."/>
            <person name="Huws S.A."/>
            <person name="Newbold C.J."/>
            <person name="Golyshin P.N."/>
            <person name="Simon M.A."/>
            <person name="Lopez G."/>
            <person name="Yakimov M.M."/>
            <person name="Ferrer M."/>
        </authorList>
    </citation>
    <scope>NUCLEOTIDE SEQUENCE</scope>
</reference>
<sequence>MSTSPSFKSSPVIISFRSATPTAKPAKSYSSSGISPGCSAVSPPIKAAPDCKHPSATPFTISAIFSG</sequence>
<dbReference type="AlphaFoldDB" id="J9FV81"/>
<gene>
    <name evidence="1" type="ORF">EVA_18411</name>
</gene>
<name>J9FV81_9ZZZZ</name>
<organism evidence="1">
    <name type="scientific">gut metagenome</name>
    <dbReference type="NCBI Taxonomy" id="749906"/>
    <lineage>
        <taxon>unclassified sequences</taxon>
        <taxon>metagenomes</taxon>
        <taxon>organismal metagenomes</taxon>
    </lineage>
</organism>
<dbReference type="EMBL" id="AMCI01006946">
    <property type="protein sequence ID" value="EJW93482.1"/>
    <property type="molecule type" value="Genomic_DNA"/>
</dbReference>
<comment type="caution">
    <text evidence="1">The sequence shown here is derived from an EMBL/GenBank/DDBJ whole genome shotgun (WGS) entry which is preliminary data.</text>
</comment>
<protein>
    <submittedName>
        <fullName evidence="1">Uncharacterized protein</fullName>
    </submittedName>
</protein>
<proteinExistence type="predicted"/>
<accession>J9FV81</accession>
<evidence type="ECO:0000313" key="1">
    <source>
        <dbReference type="EMBL" id="EJW93482.1"/>
    </source>
</evidence>